<sequence length="121" mass="12983">MTTTVTAVPALVKRDCEGFTISYPAGGETFKYGSNQNVTVQIGSSGVYVITTVTIYDSDNNFVGLLFGGEAPVKGKSEVTVSFKLDGDFSPPKVCYYGVEGYYTPTSGCHTFSNSFNVTRK</sequence>
<evidence type="ECO:0000313" key="1">
    <source>
        <dbReference type="EMBL" id="CAG8642461.1"/>
    </source>
</evidence>
<evidence type="ECO:0000313" key="2">
    <source>
        <dbReference type="Proteomes" id="UP000789739"/>
    </source>
</evidence>
<protein>
    <submittedName>
        <fullName evidence="1">4867_t:CDS:1</fullName>
    </submittedName>
</protein>
<dbReference type="Proteomes" id="UP000789739">
    <property type="component" value="Unassembled WGS sequence"/>
</dbReference>
<organism evidence="1 2">
    <name type="scientific">Paraglomus brasilianum</name>
    <dbReference type="NCBI Taxonomy" id="144538"/>
    <lineage>
        <taxon>Eukaryota</taxon>
        <taxon>Fungi</taxon>
        <taxon>Fungi incertae sedis</taxon>
        <taxon>Mucoromycota</taxon>
        <taxon>Glomeromycotina</taxon>
        <taxon>Glomeromycetes</taxon>
        <taxon>Paraglomerales</taxon>
        <taxon>Paraglomeraceae</taxon>
        <taxon>Paraglomus</taxon>
    </lineage>
</organism>
<reference evidence="1" key="1">
    <citation type="submission" date="2021-06" db="EMBL/GenBank/DDBJ databases">
        <authorList>
            <person name="Kallberg Y."/>
            <person name="Tangrot J."/>
            <person name="Rosling A."/>
        </authorList>
    </citation>
    <scope>NUCLEOTIDE SEQUENCE</scope>
    <source>
        <strain evidence="1">BR232B</strain>
    </source>
</reference>
<keyword evidence="2" id="KW-1185">Reference proteome</keyword>
<dbReference type="AlphaFoldDB" id="A0A9N9GXX8"/>
<gene>
    <name evidence="1" type="ORF">PBRASI_LOCUS9849</name>
</gene>
<name>A0A9N9GXX8_9GLOM</name>
<accession>A0A9N9GXX8</accession>
<proteinExistence type="predicted"/>
<dbReference type="EMBL" id="CAJVPI010002393">
    <property type="protein sequence ID" value="CAG8642461.1"/>
    <property type="molecule type" value="Genomic_DNA"/>
</dbReference>
<comment type="caution">
    <text evidence="1">The sequence shown here is derived from an EMBL/GenBank/DDBJ whole genome shotgun (WGS) entry which is preliminary data.</text>
</comment>